<dbReference type="EMBL" id="LNYH01000042">
    <property type="protein sequence ID" value="KTD28714.1"/>
    <property type="molecule type" value="Genomic_DNA"/>
</dbReference>
<keyword evidence="3" id="KW-0812">Transmembrane</keyword>
<evidence type="ECO:0000256" key="2">
    <source>
        <dbReference type="SAM" id="MobiDB-lite"/>
    </source>
</evidence>
<evidence type="ECO:0000256" key="3">
    <source>
        <dbReference type="SAM" id="Phobius"/>
    </source>
</evidence>
<evidence type="ECO:0000313" key="4">
    <source>
        <dbReference type="EMBL" id="KTD28714.1"/>
    </source>
</evidence>
<evidence type="ECO:0000313" key="6">
    <source>
        <dbReference type="Proteomes" id="UP000054761"/>
    </source>
</evidence>
<dbReference type="OrthoDB" id="5622044at2"/>
<dbReference type="NCBIfam" id="NF038218">
    <property type="entry name" value="IcmG_DotF_IVB"/>
    <property type="match status" value="1"/>
</dbReference>
<reference evidence="4 6" key="1">
    <citation type="submission" date="2015-11" db="EMBL/GenBank/DDBJ databases">
        <title>Genomic analysis of 38 Legionella species identifies large and diverse effector repertoires.</title>
        <authorList>
            <person name="Burstein D."/>
            <person name="Amaro F."/>
            <person name="Zusman T."/>
            <person name="Lifshitz Z."/>
            <person name="Cohen O."/>
            <person name="Gilbert J.A."/>
            <person name="Pupko T."/>
            <person name="Shuman H.A."/>
            <person name="Segal G."/>
        </authorList>
    </citation>
    <scope>NUCLEOTIDE SEQUENCE [LARGE SCALE GENOMIC DNA]</scope>
    <source>
        <strain evidence="4 6">Bercovier 4</strain>
    </source>
</reference>
<feature type="compositionally biased region" description="Polar residues" evidence="2">
    <location>
        <begin position="1"/>
        <end position="11"/>
    </location>
</feature>
<sequence>MADNDQNNPDTDQYDDQYNEEYQFSDLDALNPEFNQPEGKGSQFDTTPTEGRSTTNVRRNALIAVGIIVLAMIIYKFLGYWFTGRTQPEKSSVPAVDTTAIKQPTKVTRPEAAPPSPAPTPAITTETEREFRQKLNAMEVSQQSLRSEVNSISNQIGSLSSNLSGLSDQVSKLNQTLSQLSSQLEAQSQELAHLKVRLKPKVVKHRVVRRVKPSVVYYIQAVIPGRAWLIASNGSTITVSEGSNISGYGVVKLIDPIQGKIITSSGKIIRFSQQDN</sequence>
<feature type="region of interest" description="Disordered" evidence="2">
    <location>
        <begin position="88"/>
        <end position="124"/>
    </location>
</feature>
<dbReference type="PATRIC" id="fig|454.4.peg.921"/>
<dbReference type="RefSeq" id="WP_058501227.1">
    <property type="nucleotide sequence ID" value="NZ_CAAAJA010000008.1"/>
</dbReference>
<dbReference type="STRING" id="454.Lisr_0856"/>
<feature type="transmembrane region" description="Helical" evidence="3">
    <location>
        <begin position="61"/>
        <end position="82"/>
    </location>
</feature>
<keyword evidence="1" id="KW-0175">Coiled coil</keyword>
<protein>
    <submittedName>
        <fullName evidence="4">Protein IcmG (DotF)</fullName>
    </submittedName>
    <submittedName>
        <fullName evidence="5">Type IV secretion protein IcmG</fullName>
    </submittedName>
</protein>
<name>A0A0W0W8R0_9GAMM</name>
<dbReference type="AlphaFoldDB" id="A0A0W0W8R0"/>
<keyword evidence="3" id="KW-0472">Membrane</keyword>
<dbReference type="Proteomes" id="UP000054761">
    <property type="component" value="Unassembled WGS sequence"/>
</dbReference>
<proteinExistence type="predicted"/>
<keyword evidence="3" id="KW-1133">Transmembrane helix</keyword>
<organism evidence="4 6">
    <name type="scientific">Legionella israelensis</name>
    <dbReference type="NCBI Taxonomy" id="454"/>
    <lineage>
        <taxon>Bacteria</taxon>
        <taxon>Pseudomonadati</taxon>
        <taxon>Pseudomonadota</taxon>
        <taxon>Gammaproteobacteria</taxon>
        <taxon>Legionellales</taxon>
        <taxon>Legionellaceae</taxon>
        <taxon>Legionella</taxon>
    </lineage>
</organism>
<feature type="compositionally biased region" description="Polar residues" evidence="2">
    <location>
        <begin position="43"/>
        <end position="53"/>
    </location>
</feature>
<reference evidence="5 7" key="2">
    <citation type="submission" date="2019-03" db="EMBL/GenBank/DDBJ databases">
        <title>Diverse conjugative elements silence natural transformation in Legionella species.</title>
        <authorList>
            <person name="Durieux I."/>
            <person name="Ginevra C."/>
            <person name="Attaiech L."/>
            <person name="Picq K."/>
            <person name="Juan P.A."/>
            <person name="Jarraud S."/>
            <person name="Charpentier X."/>
        </authorList>
    </citation>
    <scope>NUCLEOTIDE SEQUENCE [LARGE SCALE GENOMIC DNA]</scope>
    <source>
        <strain evidence="5 7">HL-0427-4011</strain>
    </source>
</reference>
<evidence type="ECO:0000256" key="1">
    <source>
        <dbReference type="SAM" id="Coils"/>
    </source>
</evidence>
<dbReference type="EMBL" id="CP038254">
    <property type="protein sequence ID" value="QBR83245.1"/>
    <property type="molecule type" value="Genomic_DNA"/>
</dbReference>
<gene>
    <name evidence="5" type="ORF">E3983_02050</name>
    <name evidence="4" type="ORF">Lisr_0856</name>
</gene>
<feature type="region of interest" description="Disordered" evidence="2">
    <location>
        <begin position="1"/>
        <end position="53"/>
    </location>
</feature>
<accession>A0A0W0W8R0</accession>
<dbReference type="Gene3D" id="6.10.280.220">
    <property type="match status" value="1"/>
</dbReference>
<feature type="coiled-coil region" evidence="1">
    <location>
        <begin position="163"/>
        <end position="197"/>
    </location>
</feature>
<evidence type="ECO:0000313" key="5">
    <source>
        <dbReference type="EMBL" id="QBR83245.1"/>
    </source>
</evidence>
<keyword evidence="6" id="KW-1185">Reference proteome</keyword>
<dbReference type="Proteomes" id="UP000295517">
    <property type="component" value="Chromosome"/>
</dbReference>
<evidence type="ECO:0000313" key="7">
    <source>
        <dbReference type="Proteomes" id="UP000295517"/>
    </source>
</evidence>